<dbReference type="EMBL" id="PGTO01000002">
    <property type="protein sequence ID" value="RAU23195.1"/>
    <property type="molecule type" value="Genomic_DNA"/>
</dbReference>
<accession>A0A364P259</accession>
<sequence length="67" mass="7212">MEGSLIAIIGNAITAARLVGLDRLEEREAARAVLLARDPSLTPGIARILVEQLYDSCSLHLESRLAV</sequence>
<organism evidence="1 2">
    <name type="scientific">Paramagnetospirillum kuznetsovii</name>
    <dbReference type="NCBI Taxonomy" id="2053833"/>
    <lineage>
        <taxon>Bacteria</taxon>
        <taxon>Pseudomonadati</taxon>
        <taxon>Pseudomonadota</taxon>
        <taxon>Alphaproteobacteria</taxon>
        <taxon>Rhodospirillales</taxon>
        <taxon>Magnetospirillaceae</taxon>
        <taxon>Paramagnetospirillum</taxon>
    </lineage>
</organism>
<keyword evidence="2" id="KW-1185">Reference proteome</keyword>
<dbReference type="AlphaFoldDB" id="A0A364P259"/>
<dbReference type="Proteomes" id="UP000251075">
    <property type="component" value="Unassembled WGS sequence"/>
</dbReference>
<evidence type="ECO:0000313" key="1">
    <source>
        <dbReference type="EMBL" id="RAU23195.1"/>
    </source>
</evidence>
<reference evidence="1 2" key="1">
    <citation type="submission" date="2017-11" db="EMBL/GenBank/DDBJ databases">
        <title>Draft genome sequence of magnetotactic bacterium Magnetospirillum kuznetsovii LBB-42.</title>
        <authorList>
            <person name="Grouzdev D.S."/>
            <person name="Rysina M.S."/>
            <person name="Baslerov R.V."/>
            <person name="Koziaeva V."/>
        </authorList>
    </citation>
    <scope>NUCLEOTIDE SEQUENCE [LARGE SCALE GENOMIC DNA]</scope>
    <source>
        <strain evidence="1 2">LBB-42</strain>
    </source>
</reference>
<comment type="caution">
    <text evidence="1">The sequence shown here is derived from an EMBL/GenBank/DDBJ whole genome shotgun (WGS) entry which is preliminary data.</text>
</comment>
<proteinExistence type="predicted"/>
<dbReference type="RefSeq" id="WP_112142393.1">
    <property type="nucleotide sequence ID" value="NZ_PGTO01000002.1"/>
</dbReference>
<gene>
    <name evidence="1" type="ORF">CU669_03280</name>
</gene>
<evidence type="ECO:0000313" key="2">
    <source>
        <dbReference type="Proteomes" id="UP000251075"/>
    </source>
</evidence>
<protein>
    <submittedName>
        <fullName evidence="1">Uncharacterized protein</fullName>
    </submittedName>
</protein>
<name>A0A364P259_9PROT</name>